<dbReference type="GO" id="GO:0005634">
    <property type="term" value="C:nucleus"/>
    <property type="evidence" value="ECO:0007669"/>
    <property type="project" value="UniProtKB-SubCell"/>
</dbReference>
<comment type="subcellular location">
    <subcellularLocation>
        <location evidence="1">Nucleus</location>
    </subcellularLocation>
</comment>
<dbReference type="InterPro" id="IPR031120">
    <property type="entry name" value="HIR1-like"/>
</dbReference>
<organism evidence="10 11">
    <name type="scientific">Porphyra umbilicalis</name>
    <name type="common">Purple laver</name>
    <name type="synonym">Red alga</name>
    <dbReference type="NCBI Taxonomy" id="2786"/>
    <lineage>
        <taxon>Eukaryota</taxon>
        <taxon>Rhodophyta</taxon>
        <taxon>Bangiophyceae</taxon>
        <taxon>Bangiales</taxon>
        <taxon>Bangiaceae</taxon>
        <taxon>Porphyra</taxon>
    </lineage>
</organism>
<evidence type="ECO:0000256" key="3">
    <source>
        <dbReference type="ARBA" id="ARBA00022574"/>
    </source>
</evidence>
<feature type="non-terminal residue" evidence="10">
    <location>
        <position position="1"/>
    </location>
</feature>
<feature type="region of interest" description="Disordered" evidence="8">
    <location>
        <begin position="1"/>
        <end position="30"/>
    </location>
</feature>
<dbReference type="PROSITE" id="PS50294">
    <property type="entry name" value="WD_REPEATS_REGION"/>
    <property type="match status" value="4"/>
</dbReference>
<evidence type="ECO:0000256" key="7">
    <source>
        <dbReference type="PROSITE-ProRule" id="PRU00221"/>
    </source>
</evidence>
<evidence type="ECO:0000256" key="2">
    <source>
        <dbReference type="ARBA" id="ARBA00007306"/>
    </source>
</evidence>
<evidence type="ECO:0000313" key="10">
    <source>
        <dbReference type="EMBL" id="OSX68499.1"/>
    </source>
</evidence>
<dbReference type="GO" id="GO:0006351">
    <property type="term" value="P:DNA-templated transcription"/>
    <property type="evidence" value="ECO:0007669"/>
    <property type="project" value="InterPro"/>
</dbReference>
<evidence type="ECO:0000256" key="6">
    <source>
        <dbReference type="ARBA" id="ARBA00023242"/>
    </source>
</evidence>
<dbReference type="GO" id="GO:0000417">
    <property type="term" value="C:HIR complex"/>
    <property type="evidence" value="ECO:0007669"/>
    <property type="project" value="TreeGrafter"/>
</dbReference>
<dbReference type="GO" id="GO:0000785">
    <property type="term" value="C:chromatin"/>
    <property type="evidence" value="ECO:0007669"/>
    <property type="project" value="TreeGrafter"/>
</dbReference>
<feature type="non-terminal residue" evidence="10">
    <location>
        <position position="493"/>
    </location>
</feature>
<reference evidence="10 11" key="1">
    <citation type="submission" date="2017-03" db="EMBL/GenBank/DDBJ databases">
        <title>WGS assembly of Porphyra umbilicalis.</title>
        <authorList>
            <person name="Brawley S.H."/>
            <person name="Blouin N.A."/>
            <person name="Ficko-Blean E."/>
            <person name="Wheeler G.L."/>
            <person name="Lohr M."/>
            <person name="Goodson H.V."/>
            <person name="Jenkins J.W."/>
            <person name="Blaby-Haas C.E."/>
            <person name="Helliwell K.E."/>
            <person name="Chan C."/>
            <person name="Marriage T."/>
            <person name="Bhattacharya D."/>
            <person name="Klein A.S."/>
            <person name="Badis Y."/>
            <person name="Brodie J."/>
            <person name="Cao Y."/>
            <person name="Collen J."/>
            <person name="Dittami S.M."/>
            <person name="Gachon C.M."/>
            <person name="Green B.R."/>
            <person name="Karpowicz S."/>
            <person name="Kim J.W."/>
            <person name="Kudahl U."/>
            <person name="Lin S."/>
            <person name="Michel G."/>
            <person name="Mittag M."/>
            <person name="Olson B.J."/>
            <person name="Pangilinan J."/>
            <person name="Peng Y."/>
            <person name="Qiu H."/>
            <person name="Shu S."/>
            <person name="Singer J.T."/>
            <person name="Smith A.G."/>
            <person name="Sprecher B.N."/>
            <person name="Wagner V."/>
            <person name="Wang W."/>
            <person name="Wang Z.-Y."/>
            <person name="Yan J."/>
            <person name="Yarish C."/>
            <person name="Zoeuner-Riek S."/>
            <person name="Zhuang Y."/>
            <person name="Zou Y."/>
            <person name="Lindquist E.A."/>
            <person name="Grimwood J."/>
            <person name="Barry K."/>
            <person name="Rokhsar D.S."/>
            <person name="Schmutz J."/>
            <person name="Stiller J.W."/>
            <person name="Grossman A.R."/>
            <person name="Prochnik S.E."/>
        </authorList>
    </citation>
    <scope>NUCLEOTIDE SEQUENCE [LARGE SCALE GENOMIC DNA]</scope>
    <source>
        <strain evidence="10">4086291</strain>
    </source>
</reference>
<protein>
    <recommendedName>
        <fullName evidence="9">CAF1B/HIR1 beta-propeller domain-containing protein</fullName>
    </recommendedName>
</protein>
<dbReference type="SUPFAM" id="SSF50978">
    <property type="entry name" value="WD40 repeat-like"/>
    <property type="match status" value="1"/>
</dbReference>
<comment type="similarity">
    <text evidence="2">Belongs to the WD repeat HIR1 family.</text>
</comment>
<feature type="compositionally biased region" description="Gly residues" evidence="8">
    <location>
        <begin position="1"/>
        <end position="20"/>
    </location>
</feature>
<dbReference type="SMART" id="SM00320">
    <property type="entry name" value="WD40"/>
    <property type="match status" value="6"/>
</dbReference>
<dbReference type="PANTHER" id="PTHR13831:SF0">
    <property type="entry name" value="PROTEIN HIRA"/>
    <property type="match status" value="1"/>
</dbReference>
<dbReference type="GO" id="GO:0006338">
    <property type="term" value="P:chromatin remodeling"/>
    <property type="evidence" value="ECO:0007669"/>
    <property type="project" value="TreeGrafter"/>
</dbReference>
<dbReference type="PANTHER" id="PTHR13831">
    <property type="entry name" value="MEMBER OF THE HIR1 FAMILY OF WD-REPEAT PROTEINS"/>
    <property type="match status" value="1"/>
</dbReference>
<dbReference type="InterPro" id="IPR015943">
    <property type="entry name" value="WD40/YVTN_repeat-like_dom_sf"/>
</dbReference>
<keyword evidence="4" id="KW-0677">Repeat</keyword>
<keyword evidence="11" id="KW-1185">Reference proteome</keyword>
<evidence type="ECO:0000256" key="1">
    <source>
        <dbReference type="ARBA" id="ARBA00004123"/>
    </source>
</evidence>
<dbReference type="Proteomes" id="UP000218209">
    <property type="component" value="Unassembled WGS sequence"/>
</dbReference>
<dbReference type="Pfam" id="PF24105">
    <property type="entry name" value="Beta-prop_CAF1B_HIR1"/>
    <property type="match status" value="1"/>
</dbReference>
<feature type="repeat" description="WD" evidence="7">
    <location>
        <begin position="35"/>
        <end position="67"/>
    </location>
</feature>
<evidence type="ECO:0000259" key="9">
    <source>
        <dbReference type="Pfam" id="PF24105"/>
    </source>
</evidence>
<evidence type="ECO:0000256" key="5">
    <source>
        <dbReference type="ARBA" id="ARBA00022853"/>
    </source>
</evidence>
<feature type="repeat" description="WD" evidence="7">
    <location>
        <begin position="97"/>
        <end position="129"/>
    </location>
</feature>
<dbReference type="AlphaFoldDB" id="A0A1X6NIQ8"/>
<dbReference type="Gene3D" id="2.130.10.10">
    <property type="entry name" value="YVTN repeat-like/Quinoprotein amine dehydrogenase"/>
    <property type="match status" value="4"/>
</dbReference>
<dbReference type="EMBL" id="KV920459">
    <property type="protein sequence ID" value="OSX68499.1"/>
    <property type="molecule type" value="Genomic_DNA"/>
</dbReference>
<keyword evidence="3 7" id="KW-0853">WD repeat</keyword>
<keyword evidence="6" id="KW-0539">Nucleus</keyword>
<evidence type="ECO:0000256" key="4">
    <source>
        <dbReference type="ARBA" id="ARBA00022737"/>
    </source>
</evidence>
<dbReference type="InterPro" id="IPR001680">
    <property type="entry name" value="WD40_rpt"/>
</dbReference>
<dbReference type="InterPro" id="IPR036322">
    <property type="entry name" value="WD40_repeat_dom_sf"/>
</dbReference>
<gene>
    <name evidence="10" type="ORF">BU14_2687s0001</name>
</gene>
<dbReference type="GO" id="GO:0031491">
    <property type="term" value="F:nucleosome binding"/>
    <property type="evidence" value="ECO:0007669"/>
    <property type="project" value="TreeGrafter"/>
</dbReference>
<dbReference type="PROSITE" id="PS50082">
    <property type="entry name" value="WD_REPEATS_2"/>
    <property type="match status" value="4"/>
</dbReference>
<dbReference type="Pfam" id="PF00400">
    <property type="entry name" value="WD40"/>
    <property type="match status" value="1"/>
</dbReference>
<keyword evidence="5" id="KW-0156">Chromatin regulator</keyword>
<dbReference type="OrthoDB" id="2192933at2759"/>
<dbReference type="InterPro" id="IPR055410">
    <property type="entry name" value="Beta-prop_CAF1B_HIR1"/>
</dbReference>
<accession>A0A1X6NIQ8</accession>
<evidence type="ECO:0000313" key="11">
    <source>
        <dbReference type="Proteomes" id="UP000218209"/>
    </source>
</evidence>
<evidence type="ECO:0000256" key="8">
    <source>
        <dbReference type="SAM" id="MobiDB-lite"/>
    </source>
</evidence>
<proteinExistence type="inferred from homology"/>
<feature type="repeat" description="WD" evidence="7">
    <location>
        <begin position="163"/>
        <end position="204"/>
    </location>
</feature>
<feature type="repeat" description="WD" evidence="7">
    <location>
        <begin position="205"/>
        <end position="236"/>
    </location>
</feature>
<name>A0A1X6NIQ8_PORUM</name>
<feature type="domain" description="CAF1B/HIR1 beta-propeller" evidence="9">
    <location>
        <begin position="93"/>
        <end position="439"/>
    </location>
</feature>
<sequence>GSTANGKGGGGAGAGSGGDDGGADTPPEGALLASLSSHSAAINCVRWSFDGSLLASAGDDGVVLLYECRGGGGAGAGSGGDDGGADTPPEGALLASLSSHSAAINCVRWSFDGSLLASAGDDGVVLLYECLRSVGGGGGGGGATPSAFGAAAGLESWRCRRPLRGHGGDVTDLAWSPDGARLASASIDNTVLVWAVADGRRVAVLSGHAGLVKGVAWDPVGRFIASQGDDRSVIVWRTADWKVERRLAEPFADAVQHVHSLSFFLRLSWSPCGSQLLTPNAFRRPNHVAPLFGRASGFETQLDFVGHRAPVCATRFSPRLYVPTGTPPPALAAPLAGGEGADAPPAGPAVNGGGVHAVGRGGGGESGWVDSASYTCLALGSKDKGATVWKASAATPFISLAKMFGSDLVDLSWGSDGYTLAACSTDGHVMLLRFEAEELGVVVPRAQEARILSTIARSFGGTAVVAQLPESITTLVMEDALWGRNRGKENPGG</sequence>